<evidence type="ECO:0000313" key="1">
    <source>
        <dbReference type="EMBL" id="KAI5660119.1"/>
    </source>
</evidence>
<accession>A0ACC0AIX7</accession>
<name>A0ACC0AIX7_CATRO</name>
<protein>
    <submittedName>
        <fullName evidence="1">Uncharacterized protein</fullName>
    </submittedName>
</protein>
<dbReference type="Proteomes" id="UP001060085">
    <property type="component" value="Linkage Group LG06"/>
</dbReference>
<evidence type="ECO:0000313" key="2">
    <source>
        <dbReference type="Proteomes" id="UP001060085"/>
    </source>
</evidence>
<organism evidence="1 2">
    <name type="scientific">Catharanthus roseus</name>
    <name type="common">Madagascar periwinkle</name>
    <name type="synonym">Vinca rosea</name>
    <dbReference type="NCBI Taxonomy" id="4058"/>
    <lineage>
        <taxon>Eukaryota</taxon>
        <taxon>Viridiplantae</taxon>
        <taxon>Streptophyta</taxon>
        <taxon>Embryophyta</taxon>
        <taxon>Tracheophyta</taxon>
        <taxon>Spermatophyta</taxon>
        <taxon>Magnoliopsida</taxon>
        <taxon>eudicotyledons</taxon>
        <taxon>Gunneridae</taxon>
        <taxon>Pentapetalae</taxon>
        <taxon>asterids</taxon>
        <taxon>lamiids</taxon>
        <taxon>Gentianales</taxon>
        <taxon>Apocynaceae</taxon>
        <taxon>Rauvolfioideae</taxon>
        <taxon>Vinceae</taxon>
        <taxon>Catharanthinae</taxon>
        <taxon>Catharanthus</taxon>
    </lineage>
</organism>
<dbReference type="EMBL" id="CM044706">
    <property type="protein sequence ID" value="KAI5660119.1"/>
    <property type="molecule type" value="Genomic_DNA"/>
</dbReference>
<reference evidence="2" key="1">
    <citation type="journal article" date="2023" name="Nat. Plants">
        <title>Single-cell RNA sequencing provides a high-resolution roadmap for understanding the multicellular compartmentation of specialized metabolism.</title>
        <authorList>
            <person name="Sun S."/>
            <person name="Shen X."/>
            <person name="Li Y."/>
            <person name="Li Y."/>
            <person name="Wang S."/>
            <person name="Li R."/>
            <person name="Zhang H."/>
            <person name="Shen G."/>
            <person name="Guo B."/>
            <person name="Wei J."/>
            <person name="Xu J."/>
            <person name="St-Pierre B."/>
            <person name="Chen S."/>
            <person name="Sun C."/>
        </authorList>
    </citation>
    <scope>NUCLEOTIDE SEQUENCE [LARGE SCALE GENOMIC DNA]</scope>
</reference>
<gene>
    <name evidence="1" type="ORF">M9H77_28912</name>
</gene>
<comment type="caution">
    <text evidence="1">The sequence shown here is derived from an EMBL/GenBank/DDBJ whole genome shotgun (WGS) entry which is preliminary data.</text>
</comment>
<keyword evidence="2" id="KW-1185">Reference proteome</keyword>
<sequence>MEGSQSEAVFESLNLKPQLFINEVLNSVDDLVDEAFAFFHREASTMLKIDEADRSGDLNKGVTSVRNMVQSALDRRLNMWEKYCLRHCFVVPDGFSMSRADESSAETVLDLDALGDSELDAQLDSLRNKLSLVGQESADLNREIQILERQSMLSSQSSASIDEVLQLYEKDSMHEMFQELVKTASEFQAKVDMMNARRREEIECGKAERMHISNGEILKETRPIALFDTKLEELEELLDDMKTL</sequence>
<proteinExistence type="predicted"/>